<dbReference type="Pfam" id="PF01433">
    <property type="entry name" value="Peptidase_M1"/>
    <property type="match status" value="1"/>
</dbReference>
<dbReference type="SUPFAM" id="SSF55486">
    <property type="entry name" value="Metalloproteases ('zincins'), catalytic domain"/>
    <property type="match status" value="1"/>
</dbReference>
<dbReference type="PANTHER" id="PTHR46627">
    <property type="entry name" value="AMINOPEPTIDASE O"/>
    <property type="match status" value="1"/>
</dbReference>
<dbReference type="OrthoDB" id="79562at2759"/>
<dbReference type="Pfam" id="PF09127">
    <property type="entry name" value="Leuk-A4-hydro_C"/>
    <property type="match status" value="1"/>
</dbReference>
<dbReference type="InterPro" id="IPR027268">
    <property type="entry name" value="Peptidase_M4/M1_CTD_sf"/>
</dbReference>
<dbReference type="GO" id="GO:0005730">
    <property type="term" value="C:nucleolus"/>
    <property type="evidence" value="ECO:0000318"/>
    <property type="project" value="GO_Central"/>
</dbReference>
<dbReference type="OMA" id="FARCSQA"/>
<evidence type="ECO:0000256" key="2">
    <source>
        <dbReference type="ARBA" id="ARBA00010136"/>
    </source>
</evidence>
<keyword evidence="7" id="KW-0482">Metalloprotease</keyword>
<dbReference type="GO" id="GO:0070006">
    <property type="term" value="F:metalloaminopeptidase activity"/>
    <property type="evidence" value="ECO:0007669"/>
    <property type="project" value="InterPro"/>
</dbReference>
<dbReference type="GO" id="GO:0008270">
    <property type="term" value="F:zinc ion binding"/>
    <property type="evidence" value="ECO:0007669"/>
    <property type="project" value="InterPro"/>
</dbReference>
<dbReference type="InterPro" id="IPR038502">
    <property type="entry name" value="M1_LTA-4_hydro/amino_C_sf"/>
</dbReference>
<reference evidence="10 11" key="1">
    <citation type="journal article" date="2009" name="Science">
        <title>Genome sequence, comparative analysis, and population genetics of the domestic horse.</title>
        <authorList>
            <consortium name="Broad Institute Genome Sequencing Platform"/>
            <consortium name="Broad Institute Whole Genome Assembly Team"/>
            <person name="Wade C.M."/>
            <person name="Giulotto E."/>
            <person name="Sigurdsson S."/>
            <person name="Zoli M."/>
            <person name="Gnerre S."/>
            <person name="Imsland F."/>
            <person name="Lear T.L."/>
            <person name="Adelson D.L."/>
            <person name="Bailey E."/>
            <person name="Bellone R.R."/>
            <person name="Bloecker H."/>
            <person name="Distl O."/>
            <person name="Edgar R.C."/>
            <person name="Garber M."/>
            <person name="Leeb T."/>
            <person name="Mauceli E."/>
            <person name="MacLeod J.N."/>
            <person name="Penedo M.C.T."/>
            <person name="Raison J.M."/>
            <person name="Sharpe T."/>
            <person name="Vogel J."/>
            <person name="Andersson L."/>
            <person name="Antczak D.F."/>
            <person name="Biagi T."/>
            <person name="Binns M.M."/>
            <person name="Chowdhary B.P."/>
            <person name="Coleman S.J."/>
            <person name="Della Valle G."/>
            <person name="Fryc S."/>
            <person name="Guerin G."/>
            <person name="Hasegawa T."/>
            <person name="Hill E.W."/>
            <person name="Jurka J."/>
            <person name="Kiialainen A."/>
            <person name="Lindgren G."/>
            <person name="Liu J."/>
            <person name="Magnani E."/>
            <person name="Mickelson J.R."/>
            <person name="Murray J."/>
            <person name="Nergadze S.G."/>
            <person name="Onofrio R."/>
            <person name="Pedroni S."/>
            <person name="Piras M.F."/>
            <person name="Raudsepp T."/>
            <person name="Rocchi M."/>
            <person name="Roeed K.H."/>
            <person name="Ryder O.A."/>
            <person name="Searle S."/>
            <person name="Skow L."/>
            <person name="Swinburne J.E."/>
            <person name="Syvaenen A.C."/>
            <person name="Tozaki T."/>
            <person name="Valberg S.J."/>
            <person name="Vaudin M."/>
            <person name="White J.R."/>
            <person name="Zody M.C."/>
            <person name="Lander E.S."/>
            <person name="Lindblad-Toh K."/>
        </authorList>
    </citation>
    <scope>NUCLEOTIDE SEQUENCE [LARGE SCALE GENOMIC DNA]</scope>
    <source>
        <strain evidence="10 11">Thoroughbred</strain>
    </source>
</reference>
<dbReference type="AlphaFoldDB" id="A0A3Q2I5U8"/>
<dbReference type="SUPFAM" id="SSF48371">
    <property type="entry name" value="ARM repeat"/>
    <property type="match status" value="1"/>
</dbReference>
<keyword evidence="11" id="KW-1185">Reference proteome</keyword>
<protein>
    <submittedName>
        <fullName evidence="10">Aminopeptidase O (putative)</fullName>
    </submittedName>
</protein>
<evidence type="ECO:0000256" key="4">
    <source>
        <dbReference type="ARBA" id="ARBA00022723"/>
    </source>
</evidence>
<keyword evidence="3" id="KW-0645">Protease</keyword>
<evidence type="ECO:0000256" key="7">
    <source>
        <dbReference type="ARBA" id="ARBA00023049"/>
    </source>
</evidence>
<dbReference type="PANTHER" id="PTHR46627:SF1">
    <property type="entry name" value="AMINOPEPTIDASE O"/>
    <property type="match status" value="1"/>
</dbReference>
<dbReference type="FunFam" id="2.60.40.1730:FF:000008">
    <property type="entry name" value="aminopeptidase O isoform X1"/>
    <property type="match status" value="1"/>
</dbReference>
<keyword evidence="5" id="KW-0378">Hydrolase</keyword>
<dbReference type="VGNC" id="VGNC:49247">
    <property type="gene designation" value="AOPEP"/>
</dbReference>
<dbReference type="FunCoup" id="A0A3Q2I5U8">
    <property type="interactions" value="168"/>
</dbReference>
<dbReference type="FunFam" id="3.30.2010.30:FF:000003">
    <property type="entry name" value="aminopeptidase O isoform X1"/>
    <property type="match status" value="1"/>
</dbReference>
<keyword evidence="8" id="KW-0812">Transmembrane</keyword>
<dbReference type="InterPro" id="IPR016024">
    <property type="entry name" value="ARM-type_fold"/>
</dbReference>
<evidence type="ECO:0000313" key="11">
    <source>
        <dbReference type="Proteomes" id="UP000002281"/>
    </source>
</evidence>
<feature type="domain" description="Peptidase M1 leukotriene A4 hydrolase/aminopeptidase C-terminal" evidence="9">
    <location>
        <begin position="672"/>
        <end position="807"/>
    </location>
</feature>
<evidence type="ECO:0000256" key="6">
    <source>
        <dbReference type="ARBA" id="ARBA00022833"/>
    </source>
</evidence>
<dbReference type="Gene3D" id="1.25.40.320">
    <property type="entry name" value="Peptidase M1, leukotriene A4 hydrolase/aminopeptidase C-terminal domain"/>
    <property type="match status" value="1"/>
</dbReference>
<comment type="cofactor">
    <cofactor evidence="1">
        <name>Zn(2+)</name>
        <dbReference type="ChEBI" id="CHEBI:29105"/>
    </cofactor>
</comment>
<dbReference type="Gene3D" id="3.30.2010.30">
    <property type="match status" value="1"/>
</dbReference>
<dbReference type="PaxDb" id="9796-ENSECAP00000043255"/>
<dbReference type="InterPro" id="IPR033577">
    <property type="entry name" value="AOPep"/>
</dbReference>
<evidence type="ECO:0000256" key="8">
    <source>
        <dbReference type="SAM" id="Phobius"/>
    </source>
</evidence>
<dbReference type="STRING" id="9796.ENSECAP00000043255"/>
<comment type="similarity">
    <text evidence="2">Belongs to the peptidase M1 family.</text>
</comment>
<keyword evidence="8" id="KW-0472">Membrane</keyword>
<accession>A0A3Q2I5U8</accession>
<dbReference type="FunFam" id="1.10.390.10:FF:000014">
    <property type="entry name" value="aminopeptidase O isoform X1"/>
    <property type="match status" value="1"/>
</dbReference>
<dbReference type="Gene3D" id="1.10.390.10">
    <property type="entry name" value="Neutral Protease Domain 2"/>
    <property type="match status" value="1"/>
</dbReference>
<evidence type="ECO:0000259" key="9">
    <source>
        <dbReference type="SMART" id="SM01263"/>
    </source>
</evidence>
<dbReference type="SMART" id="SM01263">
    <property type="entry name" value="Leuk-A4-hydro_C"/>
    <property type="match status" value="1"/>
</dbReference>
<name>A0A3Q2I5U8_HORSE</name>
<evidence type="ECO:0000313" key="12">
    <source>
        <dbReference type="VGNC" id="VGNC:49247"/>
    </source>
</evidence>
<dbReference type="InterPro" id="IPR015211">
    <property type="entry name" value="Peptidase_M1_C"/>
</dbReference>
<dbReference type="Bgee" id="ENSECAG00000015883">
    <property type="expression patterns" value="Expressed in articular cartilage of joint and 23 other cell types or tissues"/>
</dbReference>
<proteinExistence type="inferred from homology"/>
<evidence type="ECO:0000313" key="10">
    <source>
        <dbReference type="Ensembl" id="ENSECAP00000043255.1"/>
    </source>
</evidence>
<dbReference type="Ensembl" id="ENSECAT00000042981.3">
    <property type="protein sequence ID" value="ENSECAP00000043255.1"/>
    <property type="gene ID" value="ENSECAG00000015883.4"/>
</dbReference>
<evidence type="ECO:0000256" key="5">
    <source>
        <dbReference type="ARBA" id="ARBA00022801"/>
    </source>
</evidence>
<dbReference type="GeneTree" id="ENSGT00940000155211"/>
<keyword evidence="6" id="KW-0862">Zinc</keyword>
<feature type="transmembrane region" description="Helical" evidence="8">
    <location>
        <begin position="907"/>
        <end position="928"/>
    </location>
</feature>
<reference evidence="10" key="3">
    <citation type="submission" date="2025-09" db="UniProtKB">
        <authorList>
            <consortium name="Ensembl"/>
        </authorList>
    </citation>
    <scope>IDENTIFICATION</scope>
    <source>
        <strain evidence="10">Thoroughbred</strain>
    </source>
</reference>
<dbReference type="GO" id="GO:0006508">
    <property type="term" value="P:proteolysis"/>
    <property type="evidence" value="ECO:0007669"/>
    <property type="project" value="UniProtKB-KW"/>
</dbReference>
<organism evidence="10 11">
    <name type="scientific">Equus caballus</name>
    <name type="common">Horse</name>
    <dbReference type="NCBI Taxonomy" id="9796"/>
    <lineage>
        <taxon>Eukaryota</taxon>
        <taxon>Metazoa</taxon>
        <taxon>Chordata</taxon>
        <taxon>Craniata</taxon>
        <taxon>Vertebrata</taxon>
        <taxon>Euteleostomi</taxon>
        <taxon>Mammalia</taxon>
        <taxon>Eutheria</taxon>
        <taxon>Laurasiatheria</taxon>
        <taxon>Perissodactyla</taxon>
        <taxon>Equidae</taxon>
        <taxon>Equus</taxon>
    </lineage>
</organism>
<dbReference type="Gene3D" id="2.60.40.1730">
    <property type="entry name" value="tricorn interacting facor f3 domain"/>
    <property type="match status" value="1"/>
</dbReference>
<reference evidence="10" key="2">
    <citation type="submission" date="2025-08" db="UniProtKB">
        <authorList>
            <consortium name="Ensembl"/>
        </authorList>
    </citation>
    <scope>IDENTIFICATION</scope>
    <source>
        <strain evidence="10">Thoroughbred</strain>
    </source>
</reference>
<keyword evidence="8" id="KW-1133">Transmembrane helix</keyword>
<dbReference type="InParanoid" id="A0A3Q2I5U8"/>
<keyword evidence="4" id="KW-0479">Metal-binding</keyword>
<dbReference type="SUPFAM" id="SSF63737">
    <property type="entry name" value="Leukotriene A4 hydrolase N-terminal domain"/>
    <property type="match status" value="1"/>
</dbReference>
<evidence type="ECO:0000256" key="1">
    <source>
        <dbReference type="ARBA" id="ARBA00001947"/>
    </source>
</evidence>
<gene>
    <name evidence="10 12" type="primary">AOPEP</name>
</gene>
<dbReference type="Proteomes" id="UP000002281">
    <property type="component" value="Chromosome 23"/>
</dbReference>
<evidence type="ECO:0000256" key="3">
    <source>
        <dbReference type="ARBA" id="ARBA00022670"/>
    </source>
</evidence>
<dbReference type="InterPro" id="IPR042097">
    <property type="entry name" value="Aminopeptidase_N-like_N_sf"/>
</dbReference>
<dbReference type="InterPro" id="IPR014782">
    <property type="entry name" value="Peptidase_M1_dom"/>
</dbReference>
<sequence>MDVKLDPSRDDLPLLANTGHILVKHYVLDLDVDFKSQIIEGSIVLFFEPGNRFKKQSSSIEETCQSESNEACKFRMPEPCHNPVTHTSTFSSKMGYDGFSVCGKGVKDTSGKDGNHDNWEQASGISSSKYCCDTGNHGSEDFLLVLDCCDLSVLKVEEVDVAAVPGIEKFARSPTLTVVSEELRNQIIRELVTLPADRWREQLDYYARCSQAPGCGELLFDTDTWSLQIRKTGTQAATDFPHAIRIRYRTKPQGRSVTWTSDQSGRPCVYTMGSPINNRALFPCQEPPVAMSTWQATVRAAASFVVLMSGENSAKPTQLHEGCSSWHYYVTMPMPASTFTIAVGSWAEMKPETCLSNDLATERSLSSSEADFRYVGVCGHMEYPCRFQNASATTQEIIPHRVFAPVCLKGACQETLLRLIPPCLSAAHSVLGTHPFSRLDVLIVPANFPSLGMASPHIIFLSQSTLTGMSHLCGTRLCHEIAHAWFGLAIGARDWTEEWLSEGFATHLEDVFWARAQQLAPREAQEQQELRACLRWRRLQDEVRNSPEEMQVLRPNKEETGCVSDSGSSVIKHGLNPEKAFMQVHYLKGYFLLRFLAKRLGDDTYFSFLRKFVHTFHGQLILSQDFLQMLLENIPEEKRLELSVENIFRDWLESSGIPQPLQRERGAAAACGLARRVSAEVAKWIRVNRRPRKRKRRETEEVFEKLLPDQLVWLLECLLEQKTLKPRTLQSLERTYHLPEQDAEVRHRWCELVVKHRYTKAYKDVERFLQEDQERSQPDSLSYIYSWPWWAQDPLTLDIKGRIMGLLRPSADSRGHVLVLLFPGAVPSRAQEKGASSRPWPPAPGCRVRAVALLWARGSSVTWTPGDMGALKPAHRSALIPSACGCSAVSLLPKVTEFVYTGTSEHLLWVISEGFCAIILICPLFRFFQNFSRFS</sequence>